<keyword evidence="2" id="KW-0812">Transmembrane</keyword>
<reference evidence="4" key="3">
    <citation type="submission" date="2015-06" db="UniProtKB">
        <authorList>
            <consortium name="EnsemblProtists"/>
        </authorList>
    </citation>
    <scope>IDENTIFICATION</scope>
</reference>
<dbReference type="KEGG" id="gtt:GUITHDRAFT_142132"/>
<dbReference type="EnsemblProtists" id="EKX41202">
    <property type="protein sequence ID" value="EKX41202"/>
    <property type="gene ID" value="GUITHDRAFT_142132"/>
</dbReference>
<keyword evidence="2" id="KW-1133">Transmembrane helix</keyword>
<gene>
    <name evidence="3" type="ORF">GUITHDRAFT_142132</name>
</gene>
<reference evidence="5" key="2">
    <citation type="submission" date="2012-11" db="EMBL/GenBank/DDBJ databases">
        <authorList>
            <person name="Kuo A."/>
            <person name="Curtis B.A."/>
            <person name="Tanifuji G."/>
            <person name="Burki F."/>
            <person name="Gruber A."/>
            <person name="Irimia M."/>
            <person name="Maruyama S."/>
            <person name="Arias M.C."/>
            <person name="Ball S.G."/>
            <person name="Gile G.H."/>
            <person name="Hirakawa Y."/>
            <person name="Hopkins J.F."/>
            <person name="Rensing S.A."/>
            <person name="Schmutz J."/>
            <person name="Symeonidi A."/>
            <person name="Elias M."/>
            <person name="Eveleigh R.J."/>
            <person name="Herman E.K."/>
            <person name="Klute M.J."/>
            <person name="Nakayama T."/>
            <person name="Obornik M."/>
            <person name="Reyes-Prieto A."/>
            <person name="Armbrust E.V."/>
            <person name="Aves S.J."/>
            <person name="Beiko R.G."/>
            <person name="Coutinho P."/>
            <person name="Dacks J.B."/>
            <person name="Durnford D.G."/>
            <person name="Fast N.M."/>
            <person name="Green B.R."/>
            <person name="Grisdale C."/>
            <person name="Hempe F."/>
            <person name="Henrissat B."/>
            <person name="Hoppner M.P."/>
            <person name="Ishida K.-I."/>
            <person name="Kim E."/>
            <person name="Koreny L."/>
            <person name="Kroth P.G."/>
            <person name="Liu Y."/>
            <person name="Malik S.-B."/>
            <person name="Maier U.G."/>
            <person name="McRose D."/>
            <person name="Mock T."/>
            <person name="Neilson J.A."/>
            <person name="Onodera N.T."/>
            <person name="Poole A.M."/>
            <person name="Pritham E.J."/>
            <person name="Richards T.A."/>
            <person name="Rocap G."/>
            <person name="Roy S.W."/>
            <person name="Sarai C."/>
            <person name="Schaack S."/>
            <person name="Shirato S."/>
            <person name="Slamovits C.H."/>
            <person name="Spencer D.F."/>
            <person name="Suzuki S."/>
            <person name="Worden A.Z."/>
            <person name="Zauner S."/>
            <person name="Barry K."/>
            <person name="Bell C."/>
            <person name="Bharti A.K."/>
            <person name="Crow J.A."/>
            <person name="Grimwood J."/>
            <person name="Kramer R."/>
            <person name="Lindquist E."/>
            <person name="Lucas S."/>
            <person name="Salamov A."/>
            <person name="McFadden G.I."/>
            <person name="Lane C.E."/>
            <person name="Keeling P.J."/>
            <person name="Gray M.W."/>
            <person name="Grigoriev I.V."/>
            <person name="Archibald J.M."/>
        </authorList>
    </citation>
    <scope>NUCLEOTIDE SEQUENCE</scope>
    <source>
        <strain evidence="5">CCMP2712</strain>
    </source>
</reference>
<evidence type="ECO:0000313" key="5">
    <source>
        <dbReference type="Proteomes" id="UP000011087"/>
    </source>
</evidence>
<keyword evidence="2" id="KW-0472">Membrane</keyword>
<dbReference type="AlphaFoldDB" id="L1IYM2"/>
<protein>
    <submittedName>
        <fullName evidence="3 4">Uncharacterized protein</fullName>
    </submittedName>
</protein>
<reference evidence="3 5" key="1">
    <citation type="journal article" date="2012" name="Nature">
        <title>Algal genomes reveal evolutionary mosaicism and the fate of nucleomorphs.</title>
        <authorList>
            <consortium name="DOE Joint Genome Institute"/>
            <person name="Curtis B.A."/>
            <person name="Tanifuji G."/>
            <person name="Burki F."/>
            <person name="Gruber A."/>
            <person name="Irimia M."/>
            <person name="Maruyama S."/>
            <person name="Arias M.C."/>
            <person name="Ball S.G."/>
            <person name="Gile G.H."/>
            <person name="Hirakawa Y."/>
            <person name="Hopkins J.F."/>
            <person name="Kuo A."/>
            <person name="Rensing S.A."/>
            <person name="Schmutz J."/>
            <person name="Symeonidi A."/>
            <person name="Elias M."/>
            <person name="Eveleigh R.J."/>
            <person name="Herman E.K."/>
            <person name="Klute M.J."/>
            <person name="Nakayama T."/>
            <person name="Obornik M."/>
            <person name="Reyes-Prieto A."/>
            <person name="Armbrust E.V."/>
            <person name="Aves S.J."/>
            <person name="Beiko R.G."/>
            <person name="Coutinho P."/>
            <person name="Dacks J.B."/>
            <person name="Durnford D.G."/>
            <person name="Fast N.M."/>
            <person name="Green B.R."/>
            <person name="Grisdale C.J."/>
            <person name="Hempel F."/>
            <person name="Henrissat B."/>
            <person name="Hoppner M.P."/>
            <person name="Ishida K."/>
            <person name="Kim E."/>
            <person name="Koreny L."/>
            <person name="Kroth P.G."/>
            <person name="Liu Y."/>
            <person name="Malik S.B."/>
            <person name="Maier U.G."/>
            <person name="McRose D."/>
            <person name="Mock T."/>
            <person name="Neilson J.A."/>
            <person name="Onodera N.T."/>
            <person name="Poole A.M."/>
            <person name="Pritham E.J."/>
            <person name="Richards T.A."/>
            <person name="Rocap G."/>
            <person name="Roy S.W."/>
            <person name="Sarai C."/>
            <person name="Schaack S."/>
            <person name="Shirato S."/>
            <person name="Slamovits C.H."/>
            <person name="Spencer D.F."/>
            <person name="Suzuki S."/>
            <person name="Worden A.Z."/>
            <person name="Zauner S."/>
            <person name="Barry K."/>
            <person name="Bell C."/>
            <person name="Bharti A.K."/>
            <person name="Crow J.A."/>
            <person name="Grimwood J."/>
            <person name="Kramer R."/>
            <person name="Lindquist E."/>
            <person name="Lucas S."/>
            <person name="Salamov A."/>
            <person name="McFadden G.I."/>
            <person name="Lane C.E."/>
            <person name="Keeling P.J."/>
            <person name="Gray M.W."/>
            <person name="Grigoriev I.V."/>
            <person name="Archibald J.M."/>
        </authorList>
    </citation>
    <scope>NUCLEOTIDE SEQUENCE</scope>
    <source>
        <strain evidence="3 5">CCMP2712</strain>
    </source>
</reference>
<evidence type="ECO:0000313" key="4">
    <source>
        <dbReference type="EnsemblProtists" id="EKX41202"/>
    </source>
</evidence>
<feature type="coiled-coil region" evidence="1">
    <location>
        <begin position="206"/>
        <end position="233"/>
    </location>
</feature>
<organism evidence="3">
    <name type="scientific">Guillardia theta (strain CCMP2712)</name>
    <name type="common">Cryptophyte</name>
    <dbReference type="NCBI Taxonomy" id="905079"/>
    <lineage>
        <taxon>Eukaryota</taxon>
        <taxon>Cryptophyceae</taxon>
        <taxon>Pyrenomonadales</taxon>
        <taxon>Geminigeraceae</taxon>
        <taxon>Guillardia</taxon>
    </lineage>
</organism>
<sequence length="446" mass="49759">MAIGQASSHGTEIPSYVCYVDQGQDTRRRSNVRRAIVASALVAVALCAAVMLMFSKQPAPARRSLLGMTKATAAAKGRMDIALAARLIKAAPSASFAQLSTILDNWKSNQIVNFDRSSQTSTQMLAFLPGNVETALEESGKLCEKKDFIFQKFNQLLNKLKDESIVRNQTDHAAYVAQQEALKAWLDGESAYRLEVEKEKEAKDGAQFARAELEKWKATVKQTEERLTTMTKSYNAEKADIESERELLKEILRILGVLEDQPLDDRSKEAGGYTAQKRAQDVAMKQLRSKIAQLKQRATLGGPLHVKQVTMLQQKLANFAETDEVRKLLEAMLADLATREEVIDKAYQETQTELEQHKDKVVEYEKEVVDLSNAADKAKQRADAKDLQRQALNGKKINSDEEYKNEHAEYEIVATPAERAIYILHMIMEKIDAFCKNGGSAASPTA</sequence>
<feature type="coiled-coil region" evidence="1">
    <location>
        <begin position="347"/>
        <end position="381"/>
    </location>
</feature>
<feature type="transmembrane region" description="Helical" evidence="2">
    <location>
        <begin position="35"/>
        <end position="54"/>
    </location>
</feature>
<evidence type="ECO:0000256" key="2">
    <source>
        <dbReference type="SAM" id="Phobius"/>
    </source>
</evidence>
<evidence type="ECO:0000313" key="3">
    <source>
        <dbReference type="EMBL" id="EKX41202.1"/>
    </source>
</evidence>
<dbReference type="Proteomes" id="UP000011087">
    <property type="component" value="Unassembled WGS sequence"/>
</dbReference>
<proteinExistence type="predicted"/>
<dbReference type="EMBL" id="JH993025">
    <property type="protein sequence ID" value="EKX41202.1"/>
    <property type="molecule type" value="Genomic_DNA"/>
</dbReference>
<dbReference type="GeneID" id="17297916"/>
<keyword evidence="1" id="KW-0175">Coiled coil</keyword>
<dbReference type="RefSeq" id="XP_005828182.1">
    <property type="nucleotide sequence ID" value="XM_005828125.1"/>
</dbReference>
<dbReference type="HOGENOM" id="CLU_661324_0_0_1"/>
<evidence type="ECO:0000256" key="1">
    <source>
        <dbReference type="SAM" id="Coils"/>
    </source>
</evidence>
<dbReference type="PaxDb" id="55529-EKX41202"/>
<name>L1IYM2_GUITC</name>
<accession>L1IYM2</accession>
<keyword evidence="5" id="KW-1185">Reference proteome</keyword>